<name>A0AAW2XM08_9LAMI</name>
<organism evidence="2">
    <name type="scientific">Sesamum latifolium</name>
    <dbReference type="NCBI Taxonomy" id="2727402"/>
    <lineage>
        <taxon>Eukaryota</taxon>
        <taxon>Viridiplantae</taxon>
        <taxon>Streptophyta</taxon>
        <taxon>Embryophyta</taxon>
        <taxon>Tracheophyta</taxon>
        <taxon>Spermatophyta</taxon>
        <taxon>Magnoliopsida</taxon>
        <taxon>eudicotyledons</taxon>
        <taxon>Gunneridae</taxon>
        <taxon>Pentapetalae</taxon>
        <taxon>asterids</taxon>
        <taxon>lamiids</taxon>
        <taxon>Lamiales</taxon>
        <taxon>Pedaliaceae</taxon>
        <taxon>Sesamum</taxon>
    </lineage>
</organism>
<dbReference type="PANTHER" id="PTHR47186:SF24">
    <property type="entry name" value="DISEASE RESISTANCE RPP13-LIKE PROTEIN 1"/>
    <property type="match status" value="1"/>
</dbReference>
<dbReference type="InterPro" id="IPR032675">
    <property type="entry name" value="LRR_dom_sf"/>
</dbReference>
<gene>
    <name evidence="2" type="ORF">Slati_1304700</name>
</gene>
<feature type="domain" description="R13L1/DRL21-like LRR repeat region" evidence="1">
    <location>
        <begin position="99"/>
        <end position="224"/>
    </location>
</feature>
<dbReference type="PANTHER" id="PTHR47186">
    <property type="entry name" value="LEUCINE-RICH REPEAT-CONTAINING PROTEIN 57"/>
    <property type="match status" value="1"/>
</dbReference>
<evidence type="ECO:0000259" key="1">
    <source>
        <dbReference type="Pfam" id="PF25019"/>
    </source>
</evidence>
<reference evidence="2" key="1">
    <citation type="submission" date="2020-06" db="EMBL/GenBank/DDBJ databases">
        <authorList>
            <person name="Li T."/>
            <person name="Hu X."/>
            <person name="Zhang T."/>
            <person name="Song X."/>
            <person name="Zhang H."/>
            <person name="Dai N."/>
            <person name="Sheng W."/>
            <person name="Hou X."/>
            <person name="Wei L."/>
        </authorList>
    </citation>
    <scope>NUCLEOTIDE SEQUENCE</scope>
    <source>
        <strain evidence="2">KEN1</strain>
        <tissue evidence="2">Leaf</tissue>
    </source>
</reference>
<dbReference type="SUPFAM" id="SSF52058">
    <property type="entry name" value="L domain-like"/>
    <property type="match status" value="1"/>
</dbReference>
<dbReference type="Pfam" id="PF25019">
    <property type="entry name" value="LRR_R13L1-DRL21"/>
    <property type="match status" value="1"/>
</dbReference>
<reference evidence="2" key="2">
    <citation type="journal article" date="2024" name="Plant">
        <title>Genomic evolution and insights into agronomic trait innovations of Sesamum species.</title>
        <authorList>
            <person name="Miao H."/>
            <person name="Wang L."/>
            <person name="Qu L."/>
            <person name="Liu H."/>
            <person name="Sun Y."/>
            <person name="Le M."/>
            <person name="Wang Q."/>
            <person name="Wei S."/>
            <person name="Zheng Y."/>
            <person name="Lin W."/>
            <person name="Duan Y."/>
            <person name="Cao H."/>
            <person name="Xiong S."/>
            <person name="Wang X."/>
            <person name="Wei L."/>
            <person name="Li C."/>
            <person name="Ma Q."/>
            <person name="Ju M."/>
            <person name="Zhao R."/>
            <person name="Li G."/>
            <person name="Mu C."/>
            <person name="Tian Q."/>
            <person name="Mei H."/>
            <person name="Zhang T."/>
            <person name="Gao T."/>
            <person name="Zhang H."/>
        </authorList>
    </citation>
    <scope>NUCLEOTIDE SEQUENCE</scope>
    <source>
        <strain evidence="2">KEN1</strain>
    </source>
</reference>
<evidence type="ECO:0000313" key="2">
    <source>
        <dbReference type="EMBL" id="KAL0453266.1"/>
    </source>
</evidence>
<proteinExistence type="predicted"/>
<protein>
    <submittedName>
        <fullName evidence="2">Disease resistance protein RGA1</fullName>
    </submittedName>
</protein>
<comment type="caution">
    <text evidence="2">The sequence shown here is derived from an EMBL/GenBank/DDBJ whole genome shotgun (WGS) entry which is preliminary data.</text>
</comment>
<dbReference type="AlphaFoldDB" id="A0AAW2XM08"/>
<dbReference type="EMBL" id="JACGWN010000004">
    <property type="protein sequence ID" value="KAL0453266.1"/>
    <property type="molecule type" value="Genomic_DNA"/>
</dbReference>
<dbReference type="Gene3D" id="3.80.10.10">
    <property type="entry name" value="Ribonuclease Inhibitor"/>
    <property type="match status" value="1"/>
</dbReference>
<dbReference type="InterPro" id="IPR056789">
    <property type="entry name" value="LRR_R13L1-DRL21"/>
</dbReference>
<accession>A0AAW2XM08</accession>
<sequence length="299" mass="34145">MIKLRYPIILTICSYGTWQKNSYHTWKKSFVSEPIYLSNASSAPSPSTVAEESEDEEIIPEADGHFGMVMDCSSYWNGKLTNLQTLSAFLVGKKDGNRIAQLRNMNKLKGSLCILKLENILNKEEARDARLHDKLHLTKLEFIWSDLQDAKVTSEEEILEHLQPHFGLQELKIVSYSGGSLPSWISDPSFTQVTSITLYGCRYCERLPSLGELPSLKILNIVDMDELVVIDRLFYQQQANQRQNAFPRLEQLSFDGMSNLEIWTGIEEGHFPCLQLLTIRFCPRLTASISFIFELPPTF</sequence>